<gene>
    <name evidence="1" type="ORF">L2E82_06659</name>
</gene>
<evidence type="ECO:0000313" key="2">
    <source>
        <dbReference type="Proteomes" id="UP001055811"/>
    </source>
</evidence>
<comment type="caution">
    <text evidence="1">The sequence shown here is derived from an EMBL/GenBank/DDBJ whole genome shotgun (WGS) entry which is preliminary data.</text>
</comment>
<protein>
    <submittedName>
        <fullName evidence="1">Uncharacterized protein</fullName>
    </submittedName>
</protein>
<accession>A0ACB9HAP1</accession>
<proteinExistence type="predicted"/>
<sequence>MMKPDILSYAFHQTDGGHENEAGTFTIMDELMVTSLVREVKIHHTQEPKTRNALALFFHARLSVATVLHRLLLLRRLHIVSGVSSLIFI</sequence>
<organism evidence="1 2">
    <name type="scientific">Cichorium intybus</name>
    <name type="common">Chicory</name>
    <dbReference type="NCBI Taxonomy" id="13427"/>
    <lineage>
        <taxon>Eukaryota</taxon>
        <taxon>Viridiplantae</taxon>
        <taxon>Streptophyta</taxon>
        <taxon>Embryophyta</taxon>
        <taxon>Tracheophyta</taxon>
        <taxon>Spermatophyta</taxon>
        <taxon>Magnoliopsida</taxon>
        <taxon>eudicotyledons</taxon>
        <taxon>Gunneridae</taxon>
        <taxon>Pentapetalae</taxon>
        <taxon>asterids</taxon>
        <taxon>campanulids</taxon>
        <taxon>Asterales</taxon>
        <taxon>Asteraceae</taxon>
        <taxon>Cichorioideae</taxon>
        <taxon>Cichorieae</taxon>
        <taxon>Cichoriinae</taxon>
        <taxon>Cichorium</taxon>
    </lineage>
</organism>
<evidence type="ECO:0000313" key="1">
    <source>
        <dbReference type="EMBL" id="KAI3792769.1"/>
    </source>
</evidence>
<name>A0ACB9HAP1_CICIN</name>
<keyword evidence="2" id="KW-1185">Reference proteome</keyword>
<dbReference type="Proteomes" id="UP001055811">
    <property type="component" value="Linkage Group LG01"/>
</dbReference>
<dbReference type="EMBL" id="CM042009">
    <property type="protein sequence ID" value="KAI3792769.1"/>
    <property type="molecule type" value="Genomic_DNA"/>
</dbReference>
<reference evidence="1 2" key="2">
    <citation type="journal article" date="2022" name="Mol. Ecol. Resour.">
        <title>The genomes of chicory, endive, great burdock and yacon provide insights into Asteraceae paleo-polyploidization history and plant inulin production.</title>
        <authorList>
            <person name="Fan W."/>
            <person name="Wang S."/>
            <person name="Wang H."/>
            <person name="Wang A."/>
            <person name="Jiang F."/>
            <person name="Liu H."/>
            <person name="Zhao H."/>
            <person name="Xu D."/>
            <person name="Zhang Y."/>
        </authorList>
    </citation>
    <scope>NUCLEOTIDE SEQUENCE [LARGE SCALE GENOMIC DNA]</scope>
    <source>
        <strain evidence="2">cv. Punajuju</strain>
        <tissue evidence="1">Leaves</tissue>
    </source>
</reference>
<reference evidence="2" key="1">
    <citation type="journal article" date="2022" name="Mol. Ecol. Resour.">
        <title>The genomes of chicory, endive, great burdock and yacon provide insights into Asteraceae palaeo-polyploidization history and plant inulin production.</title>
        <authorList>
            <person name="Fan W."/>
            <person name="Wang S."/>
            <person name="Wang H."/>
            <person name="Wang A."/>
            <person name="Jiang F."/>
            <person name="Liu H."/>
            <person name="Zhao H."/>
            <person name="Xu D."/>
            <person name="Zhang Y."/>
        </authorList>
    </citation>
    <scope>NUCLEOTIDE SEQUENCE [LARGE SCALE GENOMIC DNA]</scope>
    <source>
        <strain evidence="2">cv. Punajuju</strain>
    </source>
</reference>